<feature type="region of interest" description="Disordered" evidence="1">
    <location>
        <begin position="300"/>
        <end position="326"/>
    </location>
</feature>
<gene>
    <name evidence="2" type="ORF">L207DRAFT_637267</name>
</gene>
<accession>A0A2J6RC56</accession>
<evidence type="ECO:0000313" key="2">
    <source>
        <dbReference type="EMBL" id="PMD36103.1"/>
    </source>
</evidence>
<proteinExistence type="predicted"/>
<protein>
    <submittedName>
        <fullName evidence="2">Uncharacterized protein</fullName>
    </submittedName>
</protein>
<evidence type="ECO:0000313" key="3">
    <source>
        <dbReference type="Proteomes" id="UP000235786"/>
    </source>
</evidence>
<reference evidence="2 3" key="1">
    <citation type="submission" date="2016-04" db="EMBL/GenBank/DDBJ databases">
        <title>A degradative enzymes factory behind the ericoid mycorrhizal symbiosis.</title>
        <authorList>
            <consortium name="DOE Joint Genome Institute"/>
            <person name="Martino E."/>
            <person name="Morin E."/>
            <person name="Grelet G."/>
            <person name="Kuo A."/>
            <person name="Kohler A."/>
            <person name="Daghino S."/>
            <person name="Barry K."/>
            <person name="Choi C."/>
            <person name="Cichocki N."/>
            <person name="Clum A."/>
            <person name="Copeland A."/>
            <person name="Hainaut M."/>
            <person name="Haridas S."/>
            <person name="Labutti K."/>
            <person name="Lindquist E."/>
            <person name="Lipzen A."/>
            <person name="Khouja H.-R."/>
            <person name="Murat C."/>
            <person name="Ohm R."/>
            <person name="Olson A."/>
            <person name="Spatafora J."/>
            <person name="Veneault-Fourrey C."/>
            <person name="Henrissat B."/>
            <person name="Grigoriev I."/>
            <person name="Martin F."/>
            <person name="Perotto S."/>
        </authorList>
    </citation>
    <scope>NUCLEOTIDE SEQUENCE [LARGE SCALE GENOMIC DNA]</scope>
    <source>
        <strain evidence="2 3">F</strain>
    </source>
</reference>
<keyword evidence="3" id="KW-1185">Reference proteome</keyword>
<sequence>MHCKAAVATFESAGNGSDHAVIATSFNGLTATSEITVTTQIAGITTICQFLAATAHSRKPINVLKQKPEDSNLTWVVEVEGNWTKMTAPEIWSHGITFINDGDDYGDESDEYSDDDNYDEDEDEELLVALVPLAPAQAPANISFAQVTQPVQQAPQRRNTIAHVPTNASYPLVQIPKVPQSLTSYTLTLADSQSPLSKATLTYIIYQHGGQAISLNSASHHIDRLSHSIDFVINGNELNTAELQLIEQYGLETIRQDAFLAYLPESLMREPMLAAYSEGRSVERARDAVIALASAPNTARDARRSATTSARAGDEASPADRAPAQIRGEDLSLSLSRTEPSRSAARQLLVAGSLIAGSVRTISEVEAAENERLGLLGDGD</sequence>
<organism evidence="2 3">
    <name type="scientific">Hyaloscypha variabilis (strain UAMH 11265 / GT02V1 / F)</name>
    <name type="common">Meliniomyces variabilis</name>
    <dbReference type="NCBI Taxonomy" id="1149755"/>
    <lineage>
        <taxon>Eukaryota</taxon>
        <taxon>Fungi</taxon>
        <taxon>Dikarya</taxon>
        <taxon>Ascomycota</taxon>
        <taxon>Pezizomycotina</taxon>
        <taxon>Leotiomycetes</taxon>
        <taxon>Helotiales</taxon>
        <taxon>Hyaloscyphaceae</taxon>
        <taxon>Hyaloscypha</taxon>
        <taxon>Hyaloscypha variabilis</taxon>
    </lineage>
</organism>
<dbReference type="EMBL" id="KZ613951">
    <property type="protein sequence ID" value="PMD36103.1"/>
    <property type="molecule type" value="Genomic_DNA"/>
</dbReference>
<dbReference type="Proteomes" id="UP000235786">
    <property type="component" value="Unassembled WGS sequence"/>
</dbReference>
<dbReference type="AlphaFoldDB" id="A0A2J6RC56"/>
<dbReference type="OrthoDB" id="10639031at2759"/>
<name>A0A2J6RC56_HYAVF</name>
<evidence type="ECO:0000256" key="1">
    <source>
        <dbReference type="SAM" id="MobiDB-lite"/>
    </source>
</evidence>